<reference evidence="2 3" key="1">
    <citation type="submission" date="2023-07" db="EMBL/GenBank/DDBJ databases">
        <title>Comparative genomics of wheat-associated soil bacteria to identify genetic determinants of phenazine resistance.</title>
        <authorList>
            <person name="Mouncey N."/>
        </authorList>
    </citation>
    <scope>NUCLEOTIDE SEQUENCE [LARGE SCALE GENOMIC DNA]</scope>
    <source>
        <strain evidence="2 3">W4I19-2</strain>
    </source>
</reference>
<sequence>MTTPRIDIVHAGELTPGDLALWNELRRATTAAPANPFMSAEFTQAVGRVRRDARVAVLRRKRQAVGYFPYQRGRWGHGRAVGLGVSDCQGAVLHPDDSHLDPHHLLRACSLNAWEFNHLENGQDLFLPYATGRFASPVVDLAHGYEAYEAHLRAHSRSLLKATRAQERRLARHLGPLRFVHGERGPAALRTLVGWKSAHYRRTGRRDPFTQPWIAHLVALLADSDSPHCSGDLSVLYAGDRPVAAHFGLRSRTVLSCWFPSYDRSVATFSPGRILYLRMIEAAAASGIRLVDFGRGEAAYKNSFKTGDLMVHEGALRTSGPGAALHWLRREPLRAAHRLVREHPALKGAAVRTLRAVGTVRGSA</sequence>
<comment type="caution">
    <text evidence="2">The sequence shown here is derived from an EMBL/GenBank/DDBJ whole genome shotgun (WGS) entry which is preliminary data.</text>
</comment>
<accession>A0ABU0QA58</accession>
<name>A0ABU0QA58_STRAH</name>
<evidence type="ECO:0000259" key="1">
    <source>
        <dbReference type="Pfam" id="PF13480"/>
    </source>
</evidence>
<proteinExistence type="predicted"/>
<dbReference type="InterPro" id="IPR038740">
    <property type="entry name" value="BioF2-like_GNAT_dom"/>
</dbReference>
<feature type="domain" description="BioF2-like acetyltransferase" evidence="1">
    <location>
        <begin position="161"/>
        <end position="301"/>
    </location>
</feature>
<dbReference type="SUPFAM" id="SSF55729">
    <property type="entry name" value="Acyl-CoA N-acyltransferases (Nat)"/>
    <property type="match status" value="1"/>
</dbReference>
<dbReference type="Proteomes" id="UP001243364">
    <property type="component" value="Unassembled WGS sequence"/>
</dbReference>
<keyword evidence="3" id="KW-1185">Reference proteome</keyword>
<dbReference type="Gene3D" id="3.40.630.30">
    <property type="match status" value="1"/>
</dbReference>
<dbReference type="EMBL" id="JAUSYA010000001">
    <property type="protein sequence ID" value="MDQ0687494.1"/>
    <property type="molecule type" value="Genomic_DNA"/>
</dbReference>
<evidence type="ECO:0000313" key="2">
    <source>
        <dbReference type="EMBL" id="MDQ0687494.1"/>
    </source>
</evidence>
<gene>
    <name evidence="2" type="ORF">QFZ56_006457</name>
</gene>
<evidence type="ECO:0000313" key="3">
    <source>
        <dbReference type="Proteomes" id="UP001243364"/>
    </source>
</evidence>
<organism evidence="2 3">
    <name type="scientific">Streptomyces achromogenes</name>
    <dbReference type="NCBI Taxonomy" id="67255"/>
    <lineage>
        <taxon>Bacteria</taxon>
        <taxon>Bacillati</taxon>
        <taxon>Actinomycetota</taxon>
        <taxon>Actinomycetes</taxon>
        <taxon>Kitasatosporales</taxon>
        <taxon>Streptomycetaceae</taxon>
        <taxon>Streptomyces</taxon>
    </lineage>
</organism>
<dbReference type="InterPro" id="IPR016181">
    <property type="entry name" value="Acyl_CoA_acyltransferase"/>
</dbReference>
<dbReference type="RefSeq" id="WP_307047516.1">
    <property type="nucleotide sequence ID" value="NZ_JAUSYA010000001.1"/>
</dbReference>
<dbReference type="Pfam" id="PF13480">
    <property type="entry name" value="Acetyltransf_6"/>
    <property type="match status" value="1"/>
</dbReference>
<protein>
    <submittedName>
        <fullName evidence="2">CelD/BcsL family acetyltransferase involved in cellulose biosynthesis</fullName>
    </submittedName>
</protein>